<dbReference type="EMBL" id="JBDPZC010000001">
    <property type="protein sequence ID" value="MEO3711336.1"/>
    <property type="molecule type" value="Genomic_DNA"/>
</dbReference>
<protein>
    <submittedName>
        <fullName evidence="2">Uncharacterized protein</fullName>
    </submittedName>
</protein>
<feature type="region of interest" description="Disordered" evidence="1">
    <location>
        <begin position="62"/>
        <end position="93"/>
    </location>
</feature>
<organism evidence="2 3">
    <name type="scientific">Roseateles flavus</name>
    <dbReference type="NCBI Taxonomy" id="3149041"/>
    <lineage>
        <taxon>Bacteria</taxon>
        <taxon>Pseudomonadati</taxon>
        <taxon>Pseudomonadota</taxon>
        <taxon>Betaproteobacteria</taxon>
        <taxon>Burkholderiales</taxon>
        <taxon>Sphaerotilaceae</taxon>
        <taxon>Roseateles</taxon>
    </lineage>
</organism>
<comment type="caution">
    <text evidence="2">The sequence shown here is derived from an EMBL/GenBank/DDBJ whole genome shotgun (WGS) entry which is preliminary data.</text>
</comment>
<dbReference type="SUPFAM" id="SSF53474">
    <property type="entry name" value="alpha/beta-Hydrolases"/>
    <property type="match status" value="1"/>
</dbReference>
<proteinExistence type="predicted"/>
<sequence length="93" mass="10069">MNPIERNHVRRIGQQGPVLLYAHGFGCHQGMWAGITPAFEASHQQMLMGYTGSGPATALRQQALQPPGRPCAGPDRREACRGASPWSPSAPHR</sequence>
<gene>
    <name evidence="2" type="ORF">ABDJ40_01000</name>
</gene>
<dbReference type="Proteomes" id="UP001462640">
    <property type="component" value="Unassembled WGS sequence"/>
</dbReference>
<reference evidence="2 3" key="1">
    <citation type="submission" date="2024-05" db="EMBL/GenBank/DDBJ databases">
        <title>Roseateles sp. 2.12 16S ribosomal RNA gene Genome sequencing and assembly.</title>
        <authorList>
            <person name="Woo H."/>
        </authorList>
    </citation>
    <scope>NUCLEOTIDE SEQUENCE [LARGE SCALE GENOMIC DNA]</scope>
    <source>
        <strain evidence="2 3">2.12</strain>
    </source>
</reference>
<name>A0ABV0G8F5_9BURK</name>
<evidence type="ECO:0000313" key="2">
    <source>
        <dbReference type="EMBL" id="MEO3711336.1"/>
    </source>
</evidence>
<evidence type="ECO:0000256" key="1">
    <source>
        <dbReference type="SAM" id="MobiDB-lite"/>
    </source>
</evidence>
<dbReference type="RefSeq" id="WP_234687292.1">
    <property type="nucleotide sequence ID" value="NZ_JBDPZC010000001.1"/>
</dbReference>
<evidence type="ECO:0000313" key="3">
    <source>
        <dbReference type="Proteomes" id="UP001462640"/>
    </source>
</evidence>
<dbReference type="Gene3D" id="3.40.50.1820">
    <property type="entry name" value="alpha/beta hydrolase"/>
    <property type="match status" value="1"/>
</dbReference>
<keyword evidence="3" id="KW-1185">Reference proteome</keyword>
<accession>A0ABV0G8F5</accession>
<dbReference type="InterPro" id="IPR029058">
    <property type="entry name" value="AB_hydrolase_fold"/>
</dbReference>